<keyword evidence="11" id="KW-0812">Transmembrane</keyword>
<evidence type="ECO:0000259" key="12">
    <source>
        <dbReference type="PROSITE" id="PS50109"/>
    </source>
</evidence>
<reference evidence="13" key="1">
    <citation type="submission" date="2021-01" db="EMBL/GenBank/DDBJ databases">
        <title>Modified the classification status of verrucomicrobia.</title>
        <authorList>
            <person name="Feng X."/>
        </authorList>
    </citation>
    <scope>NUCLEOTIDE SEQUENCE</scope>
    <source>
        <strain evidence="13">KCTC 13126</strain>
    </source>
</reference>
<evidence type="ECO:0000256" key="6">
    <source>
        <dbReference type="ARBA" id="ARBA00022777"/>
    </source>
</evidence>
<dbReference type="InterPro" id="IPR036097">
    <property type="entry name" value="HisK_dim/P_sf"/>
</dbReference>
<organism evidence="13 14">
    <name type="scientific">Pelagicoccus mobilis</name>
    <dbReference type="NCBI Taxonomy" id="415221"/>
    <lineage>
        <taxon>Bacteria</taxon>
        <taxon>Pseudomonadati</taxon>
        <taxon>Verrucomicrobiota</taxon>
        <taxon>Opitutia</taxon>
        <taxon>Puniceicoccales</taxon>
        <taxon>Pelagicoccaceae</taxon>
        <taxon>Pelagicoccus</taxon>
    </lineage>
</organism>
<keyword evidence="11" id="KW-1133">Transmembrane helix</keyword>
<evidence type="ECO:0000313" key="13">
    <source>
        <dbReference type="EMBL" id="MBK1880398.1"/>
    </source>
</evidence>
<evidence type="ECO:0000256" key="11">
    <source>
        <dbReference type="SAM" id="Phobius"/>
    </source>
</evidence>
<keyword evidence="8" id="KW-0902">Two-component regulatory system</keyword>
<keyword evidence="9 11" id="KW-0472">Membrane</keyword>
<dbReference type="Pfam" id="PF00512">
    <property type="entry name" value="HisKA"/>
    <property type="match status" value="1"/>
</dbReference>
<keyword evidence="7" id="KW-0067">ATP-binding</keyword>
<proteinExistence type="predicted"/>
<evidence type="ECO:0000256" key="5">
    <source>
        <dbReference type="ARBA" id="ARBA00022741"/>
    </source>
</evidence>
<evidence type="ECO:0000256" key="2">
    <source>
        <dbReference type="ARBA" id="ARBA00004370"/>
    </source>
</evidence>
<comment type="subcellular location">
    <subcellularLocation>
        <location evidence="2">Membrane</location>
    </subcellularLocation>
</comment>
<dbReference type="InterPro" id="IPR003661">
    <property type="entry name" value="HisK_dim/P_dom"/>
</dbReference>
<dbReference type="PANTHER" id="PTHR43711:SF29">
    <property type="entry name" value="HISTIDINE KINASE"/>
    <property type="match status" value="1"/>
</dbReference>
<dbReference type="FunFam" id="1.10.287.130:FF:000038">
    <property type="entry name" value="Sensory transduction histidine kinase"/>
    <property type="match status" value="1"/>
</dbReference>
<comment type="caution">
    <text evidence="13">The sequence shown here is derived from an EMBL/GenBank/DDBJ whole genome shotgun (WGS) entry which is preliminary data.</text>
</comment>
<sequence length="503" mass="57171">MKGRTSRERRRNIRSGIIFNLILVLLSTSLGFWVLSGIKQVQLETLADSLDTNRQTTMHAFWFWNRRHITVLENITSDPLFLELTKRQLEAHRENRPLDNETLAKLRDYLSKRLYDKEFPPGGFFLIAPDNTNIASTQGENVGNQNLIKIHKPELFERAFQGESLFIPPIPSDIPFENIRNIQGLDTPSIMFFIAPIKDEDGTTIATLTRRLNPEGTLSFLTSQAQLGNTGETYLFDKTSQLLTNSRFESQLNEAGILDPQYQSILSIKLLNPGRNLLKQPGKPLDPESLEFTEVVQSAIKGKTGRNLKGYNNYLGVKVVGSWIWLKRQEIGIVAEIDLEEALEPYRLARSIIVFALGSTTLASVLFTIFRIRSSERTRQTLESINEKLEVRIEERTKDLIKAKEEAINANKTKSVFLANMSHEIRTPMNAILGYSQLMQRDDQLTENQRDSLDTINRSGEHLLTLINDILEMSKIEAGKVTLKPAPFYLPALLEDILSMLNA</sequence>
<evidence type="ECO:0000256" key="7">
    <source>
        <dbReference type="ARBA" id="ARBA00022840"/>
    </source>
</evidence>
<comment type="catalytic activity">
    <reaction evidence="1">
        <text>ATP + protein L-histidine = ADP + protein N-phospho-L-histidine.</text>
        <dbReference type="EC" id="2.7.13.3"/>
    </reaction>
</comment>
<keyword evidence="4" id="KW-0808">Transferase</keyword>
<dbReference type="PROSITE" id="PS50109">
    <property type="entry name" value="HIS_KIN"/>
    <property type="match status" value="1"/>
</dbReference>
<dbReference type="AlphaFoldDB" id="A0A934S7N4"/>
<name>A0A934S7N4_9BACT</name>
<dbReference type="GO" id="GO:0016020">
    <property type="term" value="C:membrane"/>
    <property type="evidence" value="ECO:0007669"/>
    <property type="project" value="UniProtKB-SubCell"/>
</dbReference>
<accession>A0A934S7N4</accession>
<dbReference type="GO" id="GO:0005524">
    <property type="term" value="F:ATP binding"/>
    <property type="evidence" value="ECO:0007669"/>
    <property type="project" value="UniProtKB-KW"/>
</dbReference>
<feature type="coiled-coil region" evidence="10">
    <location>
        <begin position="372"/>
        <end position="406"/>
    </location>
</feature>
<feature type="transmembrane region" description="Helical" evidence="11">
    <location>
        <begin position="348"/>
        <end position="370"/>
    </location>
</feature>
<dbReference type="InterPro" id="IPR005467">
    <property type="entry name" value="His_kinase_dom"/>
</dbReference>
<dbReference type="GO" id="GO:0000155">
    <property type="term" value="F:phosphorelay sensor kinase activity"/>
    <property type="evidence" value="ECO:0007669"/>
    <property type="project" value="InterPro"/>
</dbReference>
<protein>
    <recommendedName>
        <fullName evidence="3">histidine kinase</fullName>
        <ecNumber evidence="3">2.7.13.3</ecNumber>
    </recommendedName>
</protein>
<keyword evidence="14" id="KW-1185">Reference proteome</keyword>
<evidence type="ECO:0000256" key="9">
    <source>
        <dbReference type="ARBA" id="ARBA00023136"/>
    </source>
</evidence>
<dbReference type="Proteomes" id="UP000617628">
    <property type="component" value="Unassembled WGS sequence"/>
</dbReference>
<evidence type="ECO:0000256" key="1">
    <source>
        <dbReference type="ARBA" id="ARBA00000085"/>
    </source>
</evidence>
<dbReference type="Gene3D" id="1.10.287.130">
    <property type="match status" value="1"/>
</dbReference>
<dbReference type="EMBL" id="JAENIL010000086">
    <property type="protein sequence ID" value="MBK1880398.1"/>
    <property type="molecule type" value="Genomic_DNA"/>
</dbReference>
<feature type="non-terminal residue" evidence="13">
    <location>
        <position position="503"/>
    </location>
</feature>
<keyword evidence="6" id="KW-0418">Kinase</keyword>
<evidence type="ECO:0000313" key="14">
    <source>
        <dbReference type="Proteomes" id="UP000617628"/>
    </source>
</evidence>
<dbReference type="EC" id="2.7.13.3" evidence="3"/>
<evidence type="ECO:0000256" key="4">
    <source>
        <dbReference type="ARBA" id="ARBA00022679"/>
    </source>
</evidence>
<dbReference type="InterPro" id="IPR050736">
    <property type="entry name" value="Sensor_HK_Regulatory"/>
</dbReference>
<dbReference type="PANTHER" id="PTHR43711">
    <property type="entry name" value="TWO-COMPONENT HISTIDINE KINASE"/>
    <property type="match status" value="1"/>
</dbReference>
<feature type="domain" description="Histidine kinase" evidence="12">
    <location>
        <begin position="420"/>
        <end position="503"/>
    </location>
</feature>
<dbReference type="SMART" id="SM00388">
    <property type="entry name" value="HisKA"/>
    <property type="match status" value="1"/>
</dbReference>
<evidence type="ECO:0000256" key="8">
    <source>
        <dbReference type="ARBA" id="ARBA00023012"/>
    </source>
</evidence>
<gene>
    <name evidence="13" type="ORF">JIN87_26165</name>
</gene>
<dbReference type="SUPFAM" id="SSF47384">
    <property type="entry name" value="Homodimeric domain of signal transducing histidine kinase"/>
    <property type="match status" value="1"/>
</dbReference>
<evidence type="ECO:0000256" key="10">
    <source>
        <dbReference type="SAM" id="Coils"/>
    </source>
</evidence>
<dbReference type="CDD" id="cd00082">
    <property type="entry name" value="HisKA"/>
    <property type="match status" value="1"/>
</dbReference>
<keyword evidence="10" id="KW-0175">Coiled coil</keyword>
<evidence type="ECO:0000256" key="3">
    <source>
        <dbReference type="ARBA" id="ARBA00012438"/>
    </source>
</evidence>
<keyword evidence="5" id="KW-0547">Nucleotide-binding</keyword>
<dbReference type="RefSeq" id="WP_325176413.1">
    <property type="nucleotide sequence ID" value="NZ_JAENIL010000086.1"/>
</dbReference>
<feature type="transmembrane region" description="Helical" evidence="11">
    <location>
        <begin position="12"/>
        <end position="35"/>
    </location>
</feature>